<evidence type="ECO:0000256" key="13">
    <source>
        <dbReference type="ARBA" id="ARBA00023125"/>
    </source>
</evidence>
<dbReference type="SMART" id="SM00475">
    <property type="entry name" value="53EXOc"/>
    <property type="match status" value="1"/>
</dbReference>
<gene>
    <name evidence="17 22" type="primary">polA</name>
    <name evidence="22" type="ORF">GCU85_06890</name>
</gene>
<dbReference type="Gene3D" id="1.10.150.20">
    <property type="entry name" value="5' to 3' exonuclease, C-terminal subdomain"/>
    <property type="match status" value="2"/>
</dbReference>
<evidence type="ECO:0000256" key="7">
    <source>
        <dbReference type="ARBA" id="ARBA00022705"/>
    </source>
</evidence>
<dbReference type="EMBL" id="WHNW01000007">
    <property type="protein sequence ID" value="MPV86455.1"/>
    <property type="molecule type" value="Genomic_DNA"/>
</dbReference>
<evidence type="ECO:0000256" key="8">
    <source>
        <dbReference type="ARBA" id="ARBA00022722"/>
    </source>
</evidence>
<feature type="domain" description="5'-3' exonuclease" evidence="20">
    <location>
        <begin position="4"/>
        <end position="261"/>
    </location>
</feature>
<dbReference type="PANTHER" id="PTHR10133">
    <property type="entry name" value="DNA POLYMERASE I"/>
    <property type="match status" value="1"/>
</dbReference>
<evidence type="ECO:0000256" key="3">
    <source>
        <dbReference type="ARBA" id="ARBA00012417"/>
    </source>
</evidence>
<dbReference type="Pfam" id="PF00476">
    <property type="entry name" value="DNA_pol_A"/>
    <property type="match status" value="1"/>
</dbReference>
<dbReference type="InterPro" id="IPR054690">
    <property type="entry name" value="DNA_polI_exonuclease"/>
</dbReference>
<dbReference type="FunFam" id="1.20.1060.10:FF:000001">
    <property type="entry name" value="DNA polymerase I"/>
    <property type="match status" value="1"/>
</dbReference>
<dbReference type="SUPFAM" id="SSF47807">
    <property type="entry name" value="5' to 3' exonuclease, C-terminal subdomain"/>
    <property type="match status" value="1"/>
</dbReference>
<dbReference type="PROSITE" id="PS00447">
    <property type="entry name" value="DNA_POLYMERASE_A"/>
    <property type="match status" value="1"/>
</dbReference>
<dbReference type="FunFam" id="3.40.50.1010:FF:000001">
    <property type="entry name" value="DNA polymerase I"/>
    <property type="match status" value="1"/>
</dbReference>
<dbReference type="InterPro" id="IPR002298">
    <property type="entry name" value="DNA_polymerase_A"/>
</dbReference>
<evidence type="ECO:0000256" key="5">
    <source>
        <dbReference type="ARBA" id="ARBA00022679"/>
    </source>
</evidence>
<dbReference type="InterPro" id="IPR018320">
    <property type="entry name" value="DNA_polymerase_1"/>
</dbReference>
<evidence type="ECO:0000256" key="11">
    <source>
        <dbReference type="ARBA" id="ARBA00022839"/>
    </source>
</evidence>
<dbReference type="InterPro" id="IPR036279">
    <property type="entry name" value="5-3_exonuclease_C_sf"/>
</dbReference>
<dbReference type="FunFam" id="1.10.150.20:FF:000002">
    <property type="entry name" value="DNA polymerase I"/>
    <property type="match status" value="1"/>
</dbReference>
<evidence type="ECO:0000256" key="17">
    <source>
        <dbReference type="RuleBase" id="RU004460"/>
    </source>
</evidence>
<evidence type="ECO:0000256" key="10">
    <source>
        <dbReference type="ARBA" id="ARBA00022801"/>
    </source>
</evidence>
<protein>
    <recommendedName>
        <fullName evidence="4 16">DNA polymerase I</fullName>
        <ecNumber evidence="3 16">2.7.7.7</ecNumber>
    </recommendedName>
</protein>
<evidence type="ECO:0000256" key="9">
    <source>
        <dbReference type="ARBA" id="ARBA00022763"/>
    </source>
</evidence>
<dbReference type="InterPro" id="IPR002562">
    <property type="entry name" value="3'-5'_exonuclease_dom"/>
</dbReference>
<dbReference type="Pfam" id="PF22619">
    <property type="entry name" value="DNA_polI_exo1"/>
    <property type="match status" value="1"/>
</dbReference>
<reference evidence="22 23" key="1">
    <citation type="submission" date="2019-10" db="EMBL/GenBank/DDBJ databases">
        <title>Cardiobacteriales fam. a chemoheterotrophic member of the order Cardiobacteriales, and proposal of Cardiobacteriales fam. nov.</title>
        <authorList>
            <person name="Wang C."/>
        </authorList>
    </citation>
    <scope>NUCLEOTIDE SEQUENCE [LARGE SCALE GENOMIC DNA]</scope>
    <source>
        <strain evidence="22 23">ML27</strain>
    </source>
</reference>
<comment type="catalytic activity">
    <reaction evidence="15 17">
        <text>DNA(n) + a 2'-deoxyribonucleoside 5'-triphosphate = DNA(n+1) + diphosphate</text>
        <dbReference type="Rhea" id="RHEA:22508"/>
        <dbReference type="Rhea" id="RHEA-COMP:17339"/>
        <dbReference type="Rhea" id="RHEA-COMP:17340"/>
        <dbReference type="ChEBI" id="CHEBI:33019"/>
        <dbReference type="ChEBI" id="CHEBI:61560"/>
        <dbReference type="ChEBI" id="CHEBI:173112"/>
        <dbReference type="EC" id="2.7.7.7"/>
    </reaction>
</comment>
<evidence type="ECO:0000256" key="2">
    <source>
        <dbReference type="ARBA" id="ARBA00011541"/>
    </source>
</evidence>
<evidence type="ECO:0000256" key="12">
    <source>
        <dbReference type="ARBA" id="ARBA00022932"/>
    </source>
</evidence>
<dbReference type="GO" id="GO:0003677">
    <property type="term" value="F:DNA binding"/>
    <property type="evidence" value="ECO:0007669"/>
    <property type="project" value="UniProtKB-UniRule"/>
</dbReference>
<keyword evidence="6 17" id="KW-0548">Nucleotidyltransferase</keyword>
<dbReference type="InterPro" id="IPR020046">
    <property type="entry name" value="5-3_exonucl_a-hlix_arch_N"/>
</dbReference>
<keyword evidence="10" id="KW-0378">Hydrolase</keyword>
<dbReference type="SUPFAM" id="SSF53098">
    <property type="entry name" value="Ribonuclease H-like"/>
    <property type="match status" value="1"/>
</dbReference>
<evidence type="ECO:0000256" key="15">
    <source>
        <dbReference type="ARBA" id="ARBA00049244"/>
    </source>
</evidence>
<dbReference type="Pfam" id="PF02739">
    <property type="entry name" value="5_3_exonuc_N"/>
    <property type="match status" value="1"/>
</dbReference>
<dbReference type="CDD" id="cd08637">
    <property type="entry name" value="DNA_pol_A_pol_I_C"/>
    <property type="match status" value="1"/>
</dbReference>
<keyword evidence="5 17" id="KW-0808">Transferase</keyword>
<comment type="similarity">
    <text evidence="1 17">Belongs to the DNA polymerase type-A family.</text>
</comment>
<keyword evidence="12 17" id="KW-0239">DNA-directed DNA polymerase</keyword>
<dbReference type="InterPro" id="IPR012337">
    <property type="entry name" value="RNaseH-like_sf"/>
</dbReference>
<evidence type="ECO:0000256" key="6">
    <source>
        <dbReference type="ARBA" id="ARBA00022695"/>
    </source>
</evidence>
<feature type="region of interest" description="Disordered" evidence="18">
    <location>
        <begin position="369"/>
        <end position="391"/>
    </location>
</feature>
<evidence type="ECO:0000313" key="23">
    <source>
        <dbReference type="Proteomes" id="UP000471298"/>
    </source>
</evidence>
<dbReference type="SMART" id="SM00279">
    <property type="entry name" value="HhH2"/>
    <property type="match status" value="1"/>
</dbReference>
<dbReference type="GO" id="GO:0003887">
    <property type="term" value="F:DNA-directed DNA polymerase activity"/>
    <property type="evidence" value="ECO:0007669"/>
    <property type="project" value="UniProtKB-UniRule"/>
</dbReference>
<keyword evidence="9 17" id="KW-0227">DNA damage</keyword>
<dbReference type="GO" id="GO:0006302">
    <property type="term" value="P:double-strand break repair"/>
    <property type="evidence" value="ECO:0007669"/>
    <property type="project" value="TreeGrafter"/>
</dbReference>
<dbReference type="SMART" id="SM00474">
    <property type="entry name" value="35EXOc"/>
    <property type="match status" value="1"/>
</dbReference>
<dbReference type="Gene3D" id="3.30.70.370">
    <property type="match status" value="1"/>
</dbReference>
<dbReference type="InterPro" id="IPR043502">
    <property type="entry name" value="DNA/RNA_pol_sf"/>
</dbReference>
<dbReference type="EC" id="2.7.7.7" evidence="3 16"/>
<evidence type="ECO:0000313" key="22">
    <source>
        <dbReference type="EMBL" id="MPV86455.1"/>
    </source>
</evidence>
<dbReference type="InterPro" id="IPR002421">
    <property type="entry name" value="5-3_exonuclease"/>
</dbReference>
<evidence type="ECO:0000256" key="14">
    <source>
        <dbReference type="ARBA" id="ARBA00023204"/>
    </source>
</evidence>
<evidence type="ECO:0000256" key="4">
    <source>
        <dbReference type="ARBA" id="ARBA00020311"/>
    </source>
</evidence>
<dbReference type="InterPro" id="IPR020045">
    <property type="entry name" value="DNA_polI_H3TH"/>
</dbReference>
<dbReference type="RefSeq" id="WP_152810448.1">
    <property type="nucleotide sequence ID" value="NZ_WHNW01000007.1"/>
</dbReference>
<dbReference type="NCBIfam" id="NF004397">
    <property type="entry name" value="PRK05755.1"/>
    <property type="match status" value="1"/>
</dbReference>
<dbReference type="GO" id="GO:0008409">
    <property type="term" value="F:5'-3' exonuclease activity"/>
    <property type="evidence" value="ECO:0007669"/>
    <property type="project" value="InterPro"/>
</dbReference>
<dbReference type="AlphaFoldDB" id="A0A6N7EXZ7"/>
<evidence type="ECO:0000256" key="1">
    <source>
        <dbReference type="ARBA" id="ARBA00007705"/>
    </source>
</evidence>
<dbReference type="CDD" id="cd09898">
    <property type="entry name" value="H3TH_53EXO"/>
    <property type="match status" value="1"/>
</dbReference>
<dbReference type="FunFam" id="1.10.150.20:FF:000003">
    <property type="entry name" value="DNA polymerase I"/>
    <property type="match status" value="1"/>
</dbReference>
<dbReference type="FunCoup" id="A0A6N7EXZ7">
    <property type="interactions" value="460"/>
</dbReference>
<sequence>MSDNHLLILVDGSSYLFRAFHGLPKLTSRNGEPTGAIKGVISMIQKLYDEYQPSHIGIVFDAPGKTFRHEMYEAYKSHRPPIDEDLRCQIKPLLSLIESMGYPLIQITGVEADDVIGTLAKQAVESNMQVLISTGDKDLAQLIDGNTRLIDTMKMKITDYQNVAERFKVDALRADQVVDFLALVGDSADNIPGIPKVGPKTAAKWLSEYHDIAGVIANQDRITGKIGENLRQHIDQLALSKSLTQIKLDVPLPDVDIEKLSMNAIDTEAFSALCKRFDLTQLLTKVLGSEANNQYIDNSGDTDAKPIETHYELVTTQAAFQALSNTLMQSLRFTFEVLSTSTAITETELIGVSFSTELGKAYYLPLRKPLAPDTQDTNTQDTEGNTTKIPSDNPPALDILPLVDVLPTLKAIFGNAAQKLTFDSKMARHTLARYGISIENLTDDIMIAGYVFNSTANKHLLADAVEKHLQYKLTDSETLLGKGVKAVLLSHIDLDKARLYTCERVDFINRLANYLLMRVNAMPGLNRVYHDIEMPFIQALQRTEANGILIDTALLSQQSQAMQIKIDALEKRAYELADETFNINSPKQLQQILFDKLGLPVVKKTPKGQPSTDESVLHELAKNHELPQIILENRGLTKLKTTYTDKLPEVIQPATGRIHTTYHQAVTSTGRLSSAEPNLQNIPIRSAEGRKIRQAFIAPPGYCIMASDYSQIELRIMAHLSQDSRLLAAFSQNKDIHTQTAAEIFELPEDEVSADERRKAKAINFGLIYGMSAFGLAKQIDVSRSEAGQYIENYFDKYPGVKTYMTQIADFAQQLGYVETIFGRRLYIPDITSKNVIRRNAAERLSINAPMQGSAADIIKIAMTQVHQQIADNKGIRLIMQVHDELVFEVEESQIDAAKSLITQTMENAVALSVPLVVDTGLGANWDEAH</sequence>
<dbReference type="GO" id="GO:0006261">
    <property type="term" value="P:DNA-templated DNA replication"/>
    <property type="evidence" value="ECO:0007669"/>
    <property type="project" value="UniProtKB-UniRule"/>
</dbReference>
<dbReference type="InterPro" id="IPR019760">
    <property type="entry name" value="DNA-dir_DNA_pol_A_CS"/>
</dbReference>
<proteinExistence type="inferred from homology"/>
<dbReference type="SMART" id="SM00482">
    <property type="entry name" value="POLAc"/>
    <property type="match status" value="1"/>
</dbReference>
<evidence type="ECO:0000256" key="16">
    <source>
        <dbReference type="NCBIfam" id="TIGR00593"/>
    </source>
</evidence>
<dbReference type="InterPro" id="IPR001098">
    <property type="entry name" value="DNA-dir_DNA_pol_A_palm_dom"/>
</dbReference>
<comment type="caution">
    <text evidence="22">The sequence shown here is derived from an EMBL/GenBank/DDBJ whole genome shotgun (WGS) entry which is preliminary data.</text>
</comment>
<dbReference type="GO" id="GO:0008408">
    <property type="term" value="F:3'-5' exonuclease activity"/>
    <property type="evidence" value="ECO:0007669"/>
    <property type="project" value="InterPro"/>
</dbReference>
<dbReference type="InterPro" id="IPR029060">
    <property type="entry name" value="PIN-like_dom_sf"/>
</dbReference>
<dbReference type="Gene3D" id="3.30.420.10">
    <property type="entry name" value="Ribonuclease H-like superfamily/Ribonuclease H"/>
    <property type="match status" value="1"/>
</dbReference>
<dbReference type="InterPro" id="IPR008918">
    <property type="entry name" value="HhH2"/>
</dbReference>
<keyword evidence="14 17" id="KW-0234">DNA repair</keyword>
<comment type="subunit">
    <text evidence="2">Single-chain monomer with multiple functions.</text>
</comment>
<name>A0A6N7EXZ7_9GAMM</name>
<dbReference type="NCBIfam" id="TIGR00593">
    <property type="entry name" value="pola"/>
    <property type="match status" value="1"/>
</dbReference>
<dbReference type="InterPro" id="IPR036397">
    <property type="entry name" value="RNaseH_sf"/>
</dbReference>
<keyword evidence="7 17" id="KW-0235">DNA replication</keyword>
<accession>A0A6N7EXZ7</accession>
<dbReference type="InParanoid" id="A0A6N7EXZ7"/>
<feature type="domain" description="3'-5' exonuclease" evidence="19">
    <location>
        <begin position="311"/>
        <end position="520"/>
    </location>
</feature>
<dbReference type="Gene3D" id="1.20.1060.10">
    <property type="entry name" value="Taq DNA Polymerase, Chain T, domain 4"/>
    <property type="match status" value="1"/>
</dbReference>
<evidence type="ECO:0000259" key="21">
    <source>
        <dbReference type="SMART" id="SM00482"/>
    </source>
</evidence>
<dbReference type="SUPFAM" id="SSF56672">
    <property type="entry name" value="DNA/RNA polymerases"/>
    <property type="match status" value="1"/>
</dbReference>
<dbReference type="SUPFAM" id="SSF88723">
    <property type="entry name" value="PIN domain-like"/>
    <property type="match status" value="1"/>
</dbReference>
<evidence type="ECO:0000259" key="19">
    <source>
        <dbReference type="SMART" id="SM00474"/>
    </source>
</evidence>
<feature type="domain" description="DNA-directed DNA polymerase family A palm" evidence="21">
    <location>
        <begin position="689"/>
        <end position="894"/>
    </location>
</feature>
<keyword evidence="11" id="KW-0269">Exonuclease</keyword>
<evidence type="ECO:0000259" key="20">
    <source>
        <dbReference type="SMART" id="SM00475"/>
    </source>
</evidence>
<organism evidence="22 23">
    <name type="scientific">Ostreibacterium oceani</name>
    <dbReference type="NCBI Taxonomy" id="2654998"/>
    <lineage>
        <taxon>Bacteria</taxon>
        <taxon>Pseudomonadati</taxon>
        <taxon>Pseudomonadota</taxon>
        <taxon>Gammaproteobacteria</taxon>
        <taxon>Cardiobacteriales</taxon>
        <taxon>Ostreibacteriaceae</taxon>
        <taxon>Ostreibacterium</taxon>
    </lineage>
</organism>
<keyword evidence="13 17" id="KW-0238">DNA-binding</keyword>
<dbReference type="Gene3D" id="3.40.50.1010">
    <property type="entry name" value="5'-nuclease"/>
    <property type="match status" value="1"/>
</dbReference>
<dbReference type="Proteomes" id="UP000471298">
    <property type="component" value="Unassembled WGS sequence"/>
</dbReference>
<dbReference type="Pfam" id="PF01367">
    <property type="entry name" value="5_3_exonuc"/>
    <property type="match status" value="1"/>
</dbReference>
<keyword evidence="8" id="KW-0540">Nuclease</keyword>
<dbReference type="CDD" id="cd09859">
    <property type="entry name" value="PIN_53EXO"/>
    <property type="match status" value="1"/>
</dbReference>
<keyword evidence="23" id="KW-1185">Reference proteome</keyword>
<feature type="compositionally biased region" description="Polar residues" evidence="18">
    <location>
        <begin position="374"/>
        <end position="390"/>
    </location>
</feature>
<evidence type="ECO:0000256" key="18">
    <source>
        <dbReference type="SAM" id="MobiDB-lite"/>
    </source>
</evidence>
<dbReference type="PRINTS" id="PR00868">
    <property type="entry name" value="DNAPOLI"/>
</dbReference>
<dbReference type="PANTHER" id="PTHR10133:SF27">
    <property type="entry name" value="DNA POLYMERASE NU"/>
    <property type="match status" value="1"/>
</dbReference>